<dbReference type="AlphaFoldDB" id="A0AAV2A6M6"/>
<dbReference type="EMBL" id="CAXIEN010000121">
    <property type="protein sequence ID" value="CAL1279332.1"/>
    <property type="molecule type" value="Genomic_DNA"/>
</dbReference>
<gene>
    <name evidence="2" type="ORF">LARSCL_LOCUS10291</name>
</gene>
<keyword evidence="1" id="KW-0472">Membrane</keyword>
<feature type="transmembrane region" description="Helical" evidence="1">
    <location>
        <begin position="56"/>
        <end position="76"/>
    </location>
</feature>
<organism evidence="2 3">
    <name type="scientific">Larinioides sclopetarius</name>
    <dbReference type="NCBI Taxonomy" id="280406"/>
    <lineage>
        <taxon>Eukaryota</taxon>
        <taxon>Metazoa</taxon>
        <taxon>Ecdysozoa</taxon>
        <taxon>Arthropoda</taxon>
        <taxon>Chelicerata</taxon>
        <taxon>Arachnida</taxon>
        <taxon>Araneae</taxon>
        <taxon>Araneomorphae</taxon>
        <taxon>Entelegynae</taxon>
        <taxon>Araneoidea</taxon>
        <taxon>Araneidae</taxon>
        <taxon>Larinioides</taxon>
    </lineage>
</organism>
<keyword evidence="1" id="KW-1133">Transmembrane helix</keyword>
<keyword evidence="1" id="KW-0812">Transmembrane</keyword>
<reference evidence="2 3" key="1">
    <citation type="submission" date="2024-04" db="EMBL/GenBank/DDBJ databases">
        <authorList>
            <person name="Rising A."/>
            <person name="Reimegard J."/>
            <person name="Sonavane S."/>
            <person name="Akerstrom W."/>
            <person name="Nylinder S."/>
            <person name="Hedman E."/>
            <person name="Kallberg Y."/>
        </authorList>
    </citation>
    <scope>NUCLEOTIDE SEQUENCE [LARGE SCALE GENOMIC DNA]</scope>
</reference>
<keyword evidence="3" id="KW-1185">Reference proteome</keyword>
<proteinExistence type="predicted"/>
<protein>
    <submittedName>
        <fullName evidence="2">Uncharacterized protein</fullName>
    </submittedName>
</protein>
<name>A0AAV2A6M6_9ARAC</name>
<dbReference type="Proteomes" id="UP001497382">
    <property type="component" value="Unassembled WGS sequence"/>
</dbReference>
<sequence>MDFACSSLLKAEFCGWEDLKRVPKDHLADVQDLSCRFLTAAEEDILSTKHFAATPVFLSLSPFPLFAEFVGVYYCCKK</sequence>
<comment type="caution">
    <text evidence="2">The sequence shown here is derived from an EMBL/GenBank/DDBJ whole genome shotgun (WGS) entry which is preliminary data.</text>
</comment>
<evidence type="ECO:0000313" key="3">
    <source>
        <dbReference type="Proteomes" id="UP001497382"/>
    </source>
</evidence>
<accession>A0AAV2A6M6</accession>
<evidence type="ECO:0000256" key="1">
    <source>
        <dbReference type="SAM" id="Phobius"/>
    </source>
</evidence>
<evidence type="ECO:0000313" key="2">
    <source>
        <dbReference type="EMBL" id="CAL1279332.1"/>
    </source>
</evidence>